<proteinExistence type="predicted"/>
<dbReference type="EMBL" id="MU004181">
    <property type="protein sequence ID" value="KAF2502856.1"/>
    <property type="molecule type" value="Genomic_DNA"/>
</dbReference>
<dbReference type="OrthoDB" id="10628801at2759"/>
<keyword evidence="3" id="KW-1185">Reference proteome</keyword>
<sequence length="579" mass="64857">MECQFINMGASASSGRIDDDGTRQTIRSHVMRGARKENPWSTAPCKVARAARKGKTNPQVCGAVPRDFGGGPSRVNTDLRLAETARTWPDAERHSSCLGVPAEFHLIGMGEACLIQKRALNDDKLVEPLSVTPYISPATPRETVMAPNRKRSATGRSQEQAHGRQRFSSPIIHLDSPTRKTELSFHKFFRHTPWQRALPFHRSHQLGFYSTVVPQLAKAGDDLLDAWTTLHIGLGPLKLGDSDGEGVPRQQHVLKAKSTLLGWVNQNLADTSKSLSPDNVIAIMQLTGYEMIAGAPDVRLHIIGLGEISRLITADTSECNLFLDILPRAISQYDLMYAVSNNDIPLLSDFESPQPYKHIADRAPFNNLTFLGSPLLYQPRPIEGQQQRNFALPERLVDLLTDAFSCFQHRCWLEGAYHSPPGSSPVSWQNRIFAAKVVDTTTPREVTEACYIAAQIFYRATVELVPFESDSNTADVEALGDLLWGQDEYRWEVLSQTWMRMPFVYQWILMVGSAASAPGSAARFKLVCQLAVFMNTESPLFFDNIWNLLWLQKVIRDSERFPTISPEIQAYYTRELTSQ</sequence>
<dbReference type="AlphaFoldDB" id="A0A6A6REK8"/>
<evidence type="ECO:0000256" key="1">
    <source>
        <dbReference type="SAM" id="MobiDB-lite"/>
    </source>
</evidence>
<gene>
    <name evidence="2" type="ORF">BU16DRAFT_612451</name>
</gene>
<reference evidence="2" key="1">
    <citation type="journal article" date="2020" name="Stud. Mycol.">
        <title>101 Dothideomycetes genomes: a test case for predicting lifestyles and emergence of pathogens.</title>
        <authorList>
            <person name="Haridas S."/>
            <person name="Albert R."/>
            <person name="Binder M."/>
            <person name="Bloem J."/>
            <person name="Labutti K."/>
            <person name="Salamov A."/>
            <person name="Andreopoulos B."/>
            <person name="Baker S."/>
            <person name="Barry K."/>
            <person name="Bills G."/>
            <person name="Bluhm B."/>
            <person name="Cannon C."/>
            <person name="Castanera R."/>
            <person name="Culley D."/>
            <person name="Daum C."/>
            <person name="Ezra D."/>
            <person name="Gonzalez J."/>
            <person name="Henrissat B."/>
            <person name="Kuo A."/>
            <person name="Liang C."/>
            <person name="Lipzen A."/>
            <person name="Lutzoni F."/>
            <person name="Magnuson J."/>
            <person name="Mondo S."/>
            <person name="Nolan M."/>
            <person name="Ohm R."/>
            <person name="Pangilinan J."/>
            <person name="Park H.-J."/>
            <person name="Ramirez L."/>
            <person name="Alfaro M."/>
            <person name="Sun H."/>
            <person name="Tritt A."/>
            <person name="Yoshinaga Y."/>
            <person name="Zwiers L.-H."/>
            <person name="Turgeon B."/>
            <person name="Goodwin S."/>
            <person name="Spatafora J."/>
            <person name="Crous P."/>
            <person name="Grigoriev I."/>
        </authorList>
    </citation>
    <scope>NUCLEOTIDE SEQUENCE</scope>
    <source>
        <strain evidence="2">CBS 269.34</strain>
    </source>
</reference>
<dbReference type="Proteomes" id="UP000799750">
    <property type="component" value="Unassembled WGS sequence"/>
</dbReference>
<feature type="region of interest" description="Disordered" evidence="1">
    <location>
        <begin position="137"/>
        <end position="173"/>
    </location>
</feature>
<organism evidence="2 3">
    <name type="scientific">Lophium mytilinum</name>
    <dbReference type="NCBI Taxonomy" id="390894"/>
    <lineage>
        <taxon>Eukaryota</taxon>
        <taxon>Fungi</taxon>
        <taxon>Dikarya</taxon>
        <taxon>Ascomycota</taxon>
        <taxon>Pezizomycotina</taxon>
        <taxon>Dothideomycetes</taxon>
        <taxon>Pleosporomycetidae</taxon>
        <taxon>Mytilinidiales</taxon>
        <taxon>Mytilinidiaceae</taxon>
        <taxon>Lophium</taxon>
    </lineage>
</organism>
<evidence type="ECO:0000313" key="2">
    <source>
        <dbReference type="EMBL" id="KAF2502856.1"/>
    </source>
</evidence>
<evidence type="ECO:0000313" key="3">
    <source>
        <dbReference type="Proteomes" id="UP000799750"/>
    </source>
</evidence>
<name>A0A6A6REK8_9PEZI</name>
<protein>
    <submittedName>
        <fullName evidence="2">Uncharacterized protein</fullName>
    </submittedName>
</protein>
<accession>A0A6A6REK8</accession>